<reference evidence="2 3" key="2">
    <citation type="submission" date="2024-03" db="EMBL/GenBank/DDBJ databases">
        <title>The Genome Sequence of Enterococcus sp. DIV0205d.</title>
        <authorList>
            <consortium name="The Broad Institute Genomics Platform"/>
            <consortium name="The Broad Institute Microbial Omics Core"/>
            <consortium name="The Broad Institute Genomic Center for Infectious Diseases"/>
            <person name="Earl A."/>
            <person name="Manson A."/>
            <person name="Gilmore M."/>
            <person name="Schwartman J."/>
            <person name="Shea T."/>
            <person name="Abouelleil A."/>
            <person name="Cao P."/>
            <person name="Chapman S."/>
            <person name="Cusick C."/>
            <person name="Young S."/>
            <person name="Neafsey D."/>
            <person name="Nusbaum C."/>
            <person name="Birren B."/>
        </authorList>
    </citation>
    <scope>NUCLEOTIDE SEQUENCE [LARGE SCALE GENOMIC DNA]</scope>
    <source>
        <strain evidence="2 3">7F3_DIV0205</strain>
    </source>
</reference>
<evidence type="ECO:0000313" key="3">
    <source>
        <dbReference type="Proteomes" id="UP000194948"/>
    </source>
</evidence>
<dbReference type="InterPro" id="IPR007737">
    <property type="entry name" value="Mga_HTH"/>
</dbReference>
<organism evidence="2 3">
    <name type="scientific">Candidatus Enterococcus palustris</name>
    <dbReference type="NCBI Taxonomy" id="1834189"/>
    <lineage>
        <taxon>Bacteria</taxon>
        <taxon>Bacillati</taxon>
        <taxon>Bacillota</taxon>
        <taxon>Bacilli</taxon>
        <taxon>Lactobacillales</taxon>
        <taxon>Enterococcaceae</taxon>
        <taxon>Enterococcus</taxon>
    </lineage>
</organism>
<reference evidence="3" key="1">
    <citation type="submission" date="2017-05" db="EMBL/GenBank/DDBJ databases">
        <title>The Genome Sequence of EEnterococcus faecalis 9F2_4866.</title>
        <authorList>
            <consortium name="The Broad Institute Genomics Platform"/>
            <consortium name="The Broad Institute Genomic Center for Infectious Diseases"/>
            <person name="Earl A."/>
            <person name="Manson A."/>
            <person name="Schwartman J."/>
            <person name="Gilmore M."/>
            <person name="Abouelleil A."/>
            <person name="Cao P."/>
            <person name="Chapman S."/>
            <person name="Cusick C."/>
            <person name="Shea T."/>
            <person name="Young S."/>
            <person name="Neafsey D."/>
            <person name="Nusbaum C."/>
            <person name="Birren B."/>
        </authorList>
    </citation>
    <scope>NUCLEOTIDE SEQUENCE [LARGE SCALE GENOMIC DNA]</scope>
    <source>
        <strain evidence="3">7F3_DIV0205</strain>
    </source>
</reference>
<evidence type="ECO:0000313" key="2">
    <source>
        <dbReference type="EMBL" id="WYK00910.1"/>
    </source>
</evidence>
<gene>
    <name evidence="2" type="ORF">A5821_002036</name>
</gene>
<dbReference type="AlphaFoldDB" id="A0AAQ3Y7P2"/>
<accession>A0AAQ3Y7P2</accession>
<keyword evidence="3" id="KW-1185">Reference proteome</keyword>
<sequence length="502" mass="59498">MQTLLMKRTARQEFELLKQLLRNKNGVTNQEIMDSFNISLHNVYRIQKQLADNLSLVFEKNLVILSKKNGYLSIYIDKSLCTSYVIDLMSLYYLKISQQYHLSDALFYGSYTSVEALAQEVNLSLSHTYKILNKMNDSFEPFNLSIEFPAKRNRTNVVGDEKNVRMTMLYIYWTIYKGIHWPFYHAPKNFYELPFPIKSNLLSPSQKMRLSYFQTYTYWQILYRKEFVSLSKEFLDYLTIFEEISPVSFPDSIKEALHKNQVSDDVIQAEEYYFGFLTRFYIANIDSIEDKFLIVNNLIHSGLPLTTFATTLLNDFIAENCLILSEENFVLSYYQLIFNLLYIQFFGINVPFSQIENEKFPFCDPSIDLFDSKKEEFIQFAYEKLSFDLFPMISKSSSLVEYLAKILWFVYNSSSHQKKLKILIQYSKTIYGYDLIKNRLSNFFSKSAITFTYNMEEADIIISDSYEHTKSENEQAIVFYFEYPYDQDEWHKLLKSISQLLY</sequence>
<dbReference type="Proteomes" id="UP000194948">
    <property type="component" value="Chromosome"/>
</dbReference>
<dbReference type="RefSeq" id="WP_086314465.1">
    <property type="nucleotide sequence ID" value="NZ_CP147244.1"/>
</dbReference>
<feature type="domain" description="Mga helix-turn-helix" evidence="1">
    <location>
        <begin position="91"/>
        <end position="169"/>
    </location>
</feature>
<evidence type="ECO:0000259" key="1">
    <source>
        <dbReference type="Pfam" id="PF05043"/>
    </source>
</evidence>
<protein>
    <recommendedName>
        <fullName evidence="1">Mga helix-turn-helix domain-containing protein</fullName>
    </recommendedName>
</protein>
<name>A0AAQ3Y7P2_9ENTE</name>
<dbReference type="Pfam" id="PF05043">
    <property type="entry name" value="Mga"/>
    <property type="match status" value="1"/>
</dbReference>
<dbReference type="EMBL" id="CP147244">
    <property type="protein sequence ID" value="WYK00910.1"/>
    <property type="molecule type" value="Genomic_DNA"/>
</dbReference>
<proteinExistence type="predicted"/>